<dbReference type="EMBL" id="LLYA01000013">
    <property type="protein sequence ID" value="KRR29782.1"/>
    <property type="molecule type" value="Genomic_DNA"/>
</dbReference>
<dbReference type="CDD" id="cd02236">
    <property type="entry name" value="cupin_CV2614-like"/>
    <property type="match status" value="1"/>
</dbReference>
<dbReference type="PANTHER" id="PTHR38599:SF1">
    <property type="entry name" value="CUPIN DOMAIN PROTEIN (AFU_ORTHOLOGUE AFUA_3G13620)"/>
    <property type="match status" value="1"/>
</dbReference>
<dbReference type="InterPro" id="IPR013096">
    <property type="entry name" value="Cupin_2"/>
</dbReference>
<feature type="domain" description="Cupin type-2" evidence="1">
    <location>
        <begin position="90"/>
        <end position="158"/>
    </location>
</feature>
<name>A0A0R3NIW4_9BRAD</name>
<keyword evidence="3" id="KW-1185">Reference proteome</keyword>
<proteinExistence type="predicted"/>
<evidence type="ECO:0000313" key="3">
    <source>
        <dbReference type="Proteomes" id="UP000052023"/>
    </source>
</evidence>
<dbReference type="Gene3D" id="2.60.120.10">
    <property type="entry name" value="Jelly Rolls"/>
    <property type="match status" value="1"/>
</dbReference>
<dbReference type="AlphaFoldDB" id="A0A0R3NIW4"/>
<accession>A0A0R3NIW4</accession>
<evidence type="ECO:0000259" key="1">
    <source>
        <dbReference type="Pfam" id="PF07883"/>
    </source>
</evidence>
<dbReference type="Proteomes" id="UP000052023">
    <property type="component" value="Unassembled WGS sequence"/>
</dbReference>
<comment type="caution">
    <text evidence="2">The sequence shown here is derived from an EMBL/GenBank/DDBJ whole genome shotgun (WGS) entry which is preliminary data.</text>
</comment>
<dbReference type="Pfam" id="PF07883">
    <property type="entry name" value="Cupin_2"/>
    <property type="match status" value="1"/>
</dbReference>
<dbReference type="InterPro" id="IPR014710">
    <property type="entry name" value="RmlC-like_jellyroll"/>
</dbReference>
<dbReference type="SUPFAM" id="SSF51182">
    <property type="entry name" value="RmlC-like cupins"/>
    <property type="match status" value="1"/>
</dbReference>
<gene>
    <name evidence="2" type="ORF">CQ13_15670</name>
</gene>
<dbReference type="InterPro" id="IPR011051">
    <property type="entry name" value="RmlC_Cupin_sf"/>
</dbReference>
<evidence type="ECO:0000313" key="2">
    <source>
        <dbReference type="EMBL" id="KRR29782.1"/>
    </source>
</evidence>
<protein>
    <recommendedName>
        <fullName evidence="1">Cupin type-2 domain-containing protein</fullName>
    </recommendedName>
</protein>
<sequence>MKAWRMILSALTGRIRNKEDIAMTPTRFVSTASVLAAIWLVTGAATVRAQDSALPAGFKTQPLLKTGQTRDKQPIVYPKTDKPEMISVIGTIEPGGRTPLHEHPVPTYVYVLEGEVELQSHGGQPYQYKTGEAYIEALNHQHQLFNKGNVPAKVLVVFVGEEGKPTTIAAK</sequence>
<reference evidence="2 3" key="1">
    <citation type="submission" date="2014-03" db="EMBL/GenBank/DDBJ databases">
        <title>Bradyrhizobium valentinum sp. nov., isolated from effective nodules of Lupinus mariae-josephae, a lupine endemic of basic-lime soils in Eastern Spain.</title>
        <authorList>
            <person name="Duran D."/>
            <person name="Rey L."/>
            <person name="Navarro A."/>
            <person name="Busquets A."/>
            <person name="Imperial J."/>
            <person name="Ruiz-Argueso T."/>
        </authorList>
    </citation>
    <scope>NUCLEOTIDE SEQUENCE [LARGE SCALE GENOMIC DNA]</scope>
    <source>
        <strain evidence="2 3">Ro19</strain>
    </source>
</reference>
<organism evidence="2 3">
    <name type="scientific">Bradyrhizobium retamae</name>
    <dbReference type="NCBI Taxonomy" id="1300035"/>
    <lineage>
        <taxon>Bacteria</taxon>
        <taxon>Pseudomonadati</taxon>
        <taxon>Pseudomonadota</taxon>
        <taxon>Alphaproteobacteria</taxon>
        <taxon>Hyphomicrobiales</taxon>
        <taxon>Nitrobacteraceae</taxon>
        <taxon>Bradyrhizobium</taxon>
    </lineage>
</organism>
<dbReference type="PANTHER" id="PTHR38599">
    <property type="entry name" value="CUPIN DOMAIN PROTEIN (AFU_ORTHOLOGUE AFUA_3G13620)"/>
    <property type="match status" value="1"/>
</dbReference>